<keyword evidence="2" id="KW-0732">Signal</keyword>
<feature type="compositionally biased region" description="Basic and acidic residues" evidence="1">
    <location>
        <begin position="154"/>
        <end position="164"/>
    </location>
</feature>
<evidence type="ECO:0000256" key="2">
    <source>
        <dbReference type="SAM" id="SignalP"/>
    </source>
</evidence>
<name>A0A915CXS9_9BILA</name>
<evidence type="ECO:0000313" key="4">
    <source>
        <dbReference type="WBParaSite" id="jg13434"/>
    </source>
</evidence>
<keyword evidence="3" id="KW-1185">Reference proteome</keyword>
<accession>A0A915CXS9</accession>
<organism evidence="3 4">
    <name type="scientific">Ditylenchus dipsaci</name>
    <dbReference type="NCBI Taxonomy" id="166011"/>
    <lineage>
        <taxon>Eukaryota</taxon>
        <taxon>Metazoa</taxon>
        <taxon>Ecdysozoa</taxon>
        <taxon>Nematoda</taxon>
        <taxon>Chromadorea</taxon>
        <taxon>Rhabditida</taxon>
        <taxon>Tylenchina</taxon>
        <taxon>Tylenchomorpha</taxon>
        <taxon>Sphaerularioidea</taxon>
        <taxon>Anguinidae</taxon>
        <taxon>Anguininae</taxon>
        <taxon>Ditylenchus</taxon>
    </lineage>
</organism>
<feature type="region of interest" description="Disordered" evidence="1">
    <location>
        <begin position="154"/>
        <end position="217"/>
    </location>
</feature>
<dbReference type="AlphaFoldDB" id="A0A915CXS9"/>
<reference evidence="4" key="1">
    <citation type="submission" date="2022-11" db="UniProtKB">
        <authorList>
            <consortium name="WormBaseParasite"/>
        </authorList>
    </citation>
    <scope>IDENTIFICATION</scope>
</reference>
<feature type="chain" id="PRO_5036926348" evidence="2">
    <location>
        <begin position="24"/>
        <end position="217"/>
    </location>
</feature>
<dbReference type="WBParaSite" id="jg13434">
    <property type="protein sequence ID" value="jg13434"/>
    <property type="gene ID" value="jg13434"/>
</dbReference>
<proteinExistence type="predicted"/>
<dbReference type="Proteomes" id="UP000887574">
    <property type="component" value="Unplaced"/>
</dbReference>
<protein>
    <submittedName>
        <fullName evidence="4">Uncharacterized protein</fullName>
    </submittedName>
</protein>
<evidence type="ECO:0000256" key="1">
    <source>
        <dbReference type="SAM" id="MobiDB-lite"/>
    </source>
</evidence>
<feature type="signal peptide" evidence="2">
    <location>
        <begin position="1"/>
        <end position="23"/>
    </location>
</feature>
<evidence type="ECO:0000313" key="3">
    <source>
        <dbReference type="Proteomes" id="UP000887574"/>
    </source>
</evidence>
<sequence>MVFLSIFLVALALFWHPNNQVDASCCGCCGCCQPCCSCAPCCNPPLVIKLPRTMPCCCCCKPCCCCCCGGGGGRKKRAVEFPRAIFPKPAASPLDGCDCGNCNGAGENLRKRRDTSNFPSTASLIGCTLASKGMLSTDKASYVNFPPKAMMDRVNPREEQKEARNGSGACEGKKLKKDSRERTATLDLTELSGEDSTSSGDLDRRRTECWPTDSAFN</sequence>